<evidence type="ECO:0000256" key="6">
    <source>
        <dbReference type="SAM" id="Phobius"/>
    </source>
</evidence>
<dbReference type="PROSITE" id="PS51352">
    <property type="entry name" value="THIOREDOXIN_2"/>
    <property type="match status" value="1"/>
</dbReference>
<evidence type="ECO:0000256" key="2">
    <source>
        <dbReference type="ARBA" id="ARBA00022729"/>
    </source>
</evidence>
<evidence type="ECO:0000256" key="3">
    <source>
        <dbReference type="ARBA" id="ARBA00023002"/>
    </source>
</evidence>
<keyword evidence="5" id="KW-0676">Redox-active center</keyword>
<proteinExistence type="inferred from homology"/>
<keyword evidence="9" id="KW-1185">Reference proteome</keyword>
<dbReference type="HOGENOM" id="CLU_000288_47_1_11"/>
<dbReference type="Proteomes" id="UP000009159">
    <property type="component" value="Chromosome"/>
</dbReference>
<keyword evidence="3" id="KW-0560">Oxidoreductase</keyword>
<accession>A1TGM3</accession>
<keyword evidence="6" id="KW-0812">Transmembrane</keyword>
<comment type="similarity">
    <text evidence="1">Belongs to the thioredoxin family. DsbA subfamily.</text>
</comment>
<evidence type="ECO:0000313" key="8">
    <source>
        <dbReference type="EMBL" id="ABM16323.1"/>
    </source>
</evidence>
<organism evidence="8 9">
    <name type="scientific">Mycolicibacterium vanbaalenii (strain DSM 7251 / JCM 13017 / BCRC 16820 / KCTC 9966 / NRRL B-24157 / PYR-1)</name>
    <name type="common">Mycobacterium vanbaalenii</name>
    <dbReference type="NCBI Taxonomy" id="350058"/>
    <lineage>
        <taxon>Bacteria</taxon>
        <taxon>Bacillati</taxon>
        <taxon>Actinomycetota</taxon>
        <taxon>Actinomycetes</taxon>
        <taxon>Mycobacteriales</taxon>
        <taxon>Mycobacteriaceae</taxon>
        <taxon>Mycolicibacterium</taxon>
    </lineage>
</organism>
<feature type="domain" description="Thioredoxin" evidence="7">
    <location>
        <begin position="40"/>
        <end position="246"/>
    </location>
</feature>
<dbReference type="KEGG" id="mva:Mvan_5558"/>
<dbReference type="PANTHER" id="PTHR13887">
    <property type="entry name" value="GLUTATHIONE S-TRANSFERASE KAPPA"/>
    <property type="match status" value="1"/>
</dbReference>
<dbReference type="InterPro" id="IPR036249">
    <property type="entry name" value="Thioredoxin-like_sf"/>
</dbReference>
<dbReference type="InterPro" id="IPR012336">
    <property type="entry name" value="Thioredoxin-like_fold"/>
</dbReference>
<dbReference type="Pfam" id="PF13462">
    <property type="entry name" value="Thioredoxin_4"/>
    <property type="match status" value="1"/>
</dbReference>
<evidence type="ECO:0000313" key="9">
    <source>
        <dbReference type="Proteomes" id="UP000009159"/>
    </source>
</evidence>
<keyword evidence="6" id="KW-1133">Transmembrane helix</keyword>
<evidence type="ECO:0000256" key="1">
    <source>
        <dbReference type="ARBA" id="ARBA00005791"/>
    </source>
</evidence>
<dbReference type="RefSeq" id="WP_011782675.1">
    <property type="nucleotide sequence ID" value="NC_008726.1"/>
</dbReference>
<dbReference type="EMBL" id="CP000511">
    <property type="protein sequence ID" value="ABM16323.1"/>
    <property type="molecule type" value="Genomic_DNA"/>
</dbReference>
<dbReference type="SUPFAM" id="SSF52833">
    <property type="entry name" value="Thioredoxin-like"/>
    <property type="match status" value="1"/>
</dbReference>
<dbReference type="Gene3D" id="3.40.30.10">
    <property type="entry name" value="Glutaredoxin"/>
    <property type="match status" value="1"/>
</dbReference>
<sequence>MSGSRRESVVKDLVFIGGLLILAVALIVYLVMGSEEVSDAASQPMSPQVSAPESNAPGGQVDAVTALSVERRTTGDPLAQGDPAAPVVMVMFADYRCPFCAKFSRDTEPDLVERFVDQGVLRLEWRDMPIFGEQSMRAARAGRAAAEQGKFWEFNHEVFAMSPDRGHADLNEDALVGFAEKAGVPDIDKFAASMRGNEFDAAIDADLAQGSSIGVPSTPAFVINGEPVLGAQPTEEFVRVIDEAKDRT</sequence>
<dbReference type="eggNOG" id="COG1651">
    <property type="taxonomic scope" value="Bacteria"/>
</dbReference>
<evidence type="ECO:0000259" key="7">
    <source>
        <dbReference type="PROSITE" id="PS51352"/>
    </source>
</evidence>
<dbReference type="GO" id="GO:0016491">
    <property type="term" value="F:oxidoreductase activity"/>
    <property type="evidence" value="ECO:0007669"/>
    <property type="project" value="UniProtKB-KW"/>
</dbReference>
<evidence type="ECO:0000256" key="5">
    <source>
        <dbReference type="ARBA" id="ARBA00023284"/>
    </source>
</evidence>
<protein>
    <submittedName>
        <fullName evidence="8">DSBA oxidoreductase</fullName>
    </submittedName>
</protein>
<keyword evidence="4" id="KW-1015">Disulfide bond</keyword>
<keyword evidence="6" id="KW-0472">Membrane</keyword>
<name>A1TGM3_MYCVP</name>
<feature type="transmembrane region" description="Helical" evidence="6">
    <location>
        <begin position="12"/>
        <end position="32"/>
    </location>
</feature>
<dbReference type="PANTHER" id="PTHR13887:SF14">
    <property type="entry name" value="DISULFIDE BOND FORMATION PROTEIN D"/>
    <property type="match status" value="1"/>
</dbReference>
<dbReference type="STRING" id="350058.Mvan_5558"/>
<reference evidence="8" key="1">
    <citation type="submission" date="2006-12" db="EMBL/GenBank/DDBJ databases">
        <title>Complete sequence of Mycobacterium vanbaalenii PYR-1.</title>
        <authorList>
            <consortium name="US DOE Joint Genome Institute"/>
            <person name="Copeland A."/>
            <person name="Lucas S."/>
            <person name="Lapidus A."/>
            <person name="Barry K."/>
            <person name="Detter J.C."/>
            <person name="Glavina del Rio T."/>
            <person name="Hammon N."/>
            <person name="Israni S."/>
            <person name="Dalin E."/>
            <person name="Tice H."/>
            <person name="Pitluck S."/>
            <person name="Singan V."/>
            <person name="Schmutz J."/>
            <person name="Larimer F."/>
            <person name="Land M."/>
            <person name="Hauser L."/>
            <person name="Kyrpides N."/>
            <person name="Anderson I.J."/>
            <person name="Miller C."/>
            <person name="Richardson P."/>
        </authorList>
    </citation>
    <scope>NUCLEOTIDE SEQUENCE [LARGE SCALE GENOMIC DNA]</scope>
    <source>
        <strain evidence="8">PYR-1</strain>
    </source>
</reference>
<evidence type="ECO:0000256" key="4">
    <source>
        <dbReference type="ARBA" id="ARBA00023157"/>
    </source>
</evidence>
<dbReference type="InterPro" id="IPR013766">
    <property type="entry name" value="Thioredoxin_domain"/>
</dbReference>
<keyword evidence="2" id="KW-0732">Signal</keyword>
<gene>
    <name evidence="8" type="ordered locus">Mvan_5558</name>
</gene>
<dbReference type="AlphaFoldDB" id="A1TGM3"/>